<feature type="transmembrane region" description="Helical" evidence="1">
    <location>
        <begin position="42"/>
        <end position="63"/>
    </location>
</feature>
<protein>
    <submittedName>
        <fullName evidence="2">Uncharacterized protein</fullName>
    </submittedName>
</protein>
<feature type="transmembrane region" description="Helical" evidence="1">
    <location>
        <begin position="12"/>
        <end position="36"/>
    </location>
</feature>
<keyword evidence="1" id="KW-0472">Membrane</keyword>
<dbReference type="EMBL" id="FPHJ01000014">
    <property type="protein sequence ID" value="SFV55570.1"/>
    <property type="molecule type" value="Genomic_DNA"/>
</dbReference>
<organism evidence="2">
    <name type="scientific">hydrothermal vent metagenome</name>
    <dbReference type="NCBI Taxonomy" id="652676"/>
    <lineage>
        <taxon>unclassified sequences</taxon>
        <taxon>metagenomes</taxon>
        <taxon>ecological metagenomes</taxon>
    </lineage>
</organism>
<evidence type="ECO:0000313" key="2">
    <source>
        <dbReference type="EMBL" id="SFV55570.1"/>
    </source>
</evidence>
<dbReference type="AlphaFoldDB" id="A0A1W1BPS4"/>
<proteinExistence type="predicted"/>
<reference evidence="2" key="1">
    <citation type="submission" date="2016-10" db="EMBL/GenBank/DDBJ databases">
        <authorList>
            <person name="de Groot N.N."/>
        </authorList>
    </citation>
    <scope>NUCLEOTIDE SEQUENCE</scope>
</reference>
<evidence type="ECO:0000256" key="1">
    <source>
        <dbReference type="SAM" id="Phobius"/>
    </source>
</evidence>
<gene>
    <name evidence="2" type="ORF">MNB_SUP05-5-370</name>
</gene>
<accession>A0A1W1BPS4</accession>
<sequence length="73" mass="7944">MDNSTLKGHILFWGTMSIIFVIPLLLILLSYVNIISGTADYIAAYGVIASFVYIIGGGIWSFIQDKKDLATCG</sequence>
<keyword evidence="1" id="KW-0812">Transmembrane</keyword>
<name>A0A1W1BPS4_9ZZZZ</name>
<keyword evidence="1" id="KW-1133">Transmembrane helix</keyword>